<feature type="compositionally biased region" description="Polar residues" evidence="1">
    <location>
        <begin position="37"/>
        <end position="52"/>
    </location>
</feature>
<protein>
    <submittedName>
        <fullName evidence="2">Uncharacterized protein</fullName>
    </submittedName>
</protein>
<reference evidence="2" key="1">
    <citation type="submission" date="2022-03" db="EMBL/GenBank/DDBJ databases">
        <authorList>
            <person name="Sayadi A."/>
        </authorList>
    </citation>
    <scope>NUCLEOTIDE SEQUENCE</scope>
</reference>
<keyword evidence="3" id="KW-1185">Reference proteome</keyword>
<dbReference type="Proteomes" id="UP001152888">
    <property type="component" value="Unassembled WGS sequence"/>
</dbReference>
<dbReference type="AlphaFoldDB" id="A0A9P0PDZ9"/>
<gene>
    <name evidence="2" type="ORF">ACAOBT_LOCUS14707</name>
</gene>
<feature type="region of interest" description="Disordered" evidence="1">
    <location>
        <begin position="1"/>
        <end position="52"/>
    </location>
</feature>
<comment type="caution">
    <text evidence="2">The sequence shown here is derived from an EMBL/GenBank/DDBJ whole genome shotgun (WGS) entry which is preliminary data.</text>
</comment>
<feature type="region of interest" description="Disordered" evidence="1">
    <location>
        <begin position="68"/>
        <end position="107"/>
    </location>
</feature>
<evidence type="ECO:0000256" key="1">
    <source>
        <dbReference type="SAM" id="MobiDB-lite"/>
    </source>
</evidence>
<proteinExistence type="predicted"/>
<evidence type="ECO:0000313" key="2">
    <source>
        <dbReference type="EMBL" id="CAH1981851.1"/>
    </source>
</evidence>
<feature type="compositionally biased region" description="Polar residues" evidence="1">
    <location>
        <begin position="68"/>
        <end position="78"/>
    </location>
</feature>
<feature type="compositionally biased region" description="Low complexity" evidence="1">
    <location>
        <begin position="1"/>
        <end position="23"/>
    </location>
</feature>
<name>A0A9P0PDZ9_ACAOB</name>
<evidence type="ECO:0000313" key="3">
    <source>
        <dbReference type="Proteomes" id="UP001152888"/>
    </source>
</evidence>
<sequence>MDNSSDDYLPSHSSSDVDSDTSSLQLKPKKKKAKRLSIQSKKSNDSLHMNNPVLTLSTSDFATAVNSSRSNIIHPSTDSETDDSWQEINPRKKTKREQSSRSATFYF</sequence>
<accession>A0A9P0PDZ9</accession>
<organism evidence="2 3">
    <name type="scientific">Acanthoscelides obtectus</name>
    <name type="common">Bean weevil</name>
    <name type="synonym">Bruchus obtectus</name>
    <dbReference type="NCBI Taxonomy" id="200917"/>
    <lineage>
        <taxon>Eukaryota</taxon>
        <taxon>Metazoa</taxon>
        <taxon>Ecdysozoa</taxon>
        <taxon>Arthropoda</taxon>
        <taxon>Hexapoda</taxon>
        <taxon>Insecta</taxon>
        <taxon>Pterygota</taxon>
        <taxon>Neoptera</taxon>
        <taxon>Endopterygota</taxon>
        <taxon>Coleoptera</taxon>
        <taxon>Polyphaga</taxon>
        <taxon>Cucujiformia</taxon>
        <taxon>Chrysomeloidea</taxon>
        <taxon>Chrysomelidae</taxon>
        <taxon>Bruchinae</taxon>
        <taxon>Bruchini</taxon>
        <taxon>Acanthoscelides</taxon>
    </lineage>
</organism>
<dbReference type="EMBL" id="CAKOFQ010006914">
    <property type="protein sequence ID" value="CAH1981851.1"/>
    <property type="molecule type" value="Genomic_DNA"/>
</dbReference>